<gene>
    <name evidence="1" type="ORF">OKIOD_LOCUS14041</name>
</gene>
<evidence type="ECO:0000313" key="2">
    <source>
        <dbReference type="Proteomes" id="UP001158576"/>
    </source>
</evidence>
<keyword evidence="2" id="KW-1185">Reference proteome</keyword>
<name>A0ABN7T380_OIKDI</name>
<dbReference type="Proteomes" id="UP001158576">
    <property type="component" value="Chromosome 2"/>
</dbReference>
<sequence length="159" mass="17573">MVDAISLIDSMSQDFIDDESLAQSMSLPGFGSENELELLSNDESLNLADFGDTFEHPLERTLFEIEDDHGIDAAIQRVTICNIIYGKTVETADAMARLCFAYQDAGFHEQVQKHLLLLKAAAEGRPGARMESGSGNELVKAKIDLVAAGHFRHKNDFQR</sequence>
<organism evidence="1 2">
    <name type="scientific">Oikopleura dioica</name>
    <name type="common">Tunicate</name>
    <dbReference type="NCBI Taxonomy" id="34765"/>
    <lineage>
        <taxon>Eukaryota</taxon>
        <taxon>Metazoa</taxon>
        <taxon>Chordata</taxon>
        <taxon>Tunicata</taxon>
        <taxon>Appendicularia</taxon>
        <taxon>Copelata</taxon>
        <taxon>Oikopleuridae</taxon>
        <taxon>Oikopleura</taxon>
    </lineage>
</organism>
<dbReference type="EMBL" id="OU015567">
    <property type="protein sequence ID" value="CAG5110929.1"/>
    <property type="molecule type" value="Genomic_DNA"/>
</dbReference>
<reference evidence="1 2" key="1">
    <citation type="submission" date="2021-04" db="EMBL/GenBank/DDBJ databases">
        <authorList>
            <person name="Bliznina A."/>
        </authorList>
    </citation>
    <scope>NUCLEOTIDE SEQUENCE [LARGE SCALE GENOMIC DNA]</scope>
</reference>
<protein>
    <submittedName>
        <fullName evidence="1">Oidioi.mRNA.OKI2018_I69.chr2.g5276.t1.cds</fullName>
    </submittedName>
</protein>
<proteinExistence type="predicted"/>
<accession>A0ABN7T380</accession>
<evidence type="ECO:0000313" key="1">
    <source>
        <dbReference type="EMBL" id="CAG5110929.1"/>
    </source>
</evidence>